<evidence type="ECO:0000256" key="4">
    <source>
        <dbReference type="SAM" id="SignalP"/>
    </source>
</evidence>
<keyword evidence="2" id="KW-0186">Copper</keyword>
<keyword evidence="1" id="KW-0479">Metal-binding</keyword>
<dbReference type="PRINTS" id="PR00092">
    <property type="entry name" value="TYROSINASE"/>
</dbReference>
<accession>A0AAJ0BKN3</accession>
<name>A0AAJ0BKN3_9PEZI</name>
<gene>
    <name evidence="6" type="ORF">QBC47DRAFT_370808</name>
</gene>
<dbReference type="PANTHER" id="PTHR11474">
    <property type="entry name" value="TYROSINASE FAMILY MEMBER"/>
    <property type="match status" value="1"/>
</dbReference>
<dbReference type="PROSITE" id="PS00498">
    <property type="entry name" value="TYROSINASE_2"/>
    <property type="match status" value="1"/>
</dbReference>
<feature type="compositionally biased region" description="Pro residues" evidence="3">
    <location>
        <begin position="32"/>
        <end position="48"/>
    </location>
</feature>
<feature type="chain" id="PRO_5042578415" description="Tyrosinase copper-binding domain-containing protein" evidence="4">
    <location>
        <begin position="21"/>
        <end position="369"/>
    </location>
</feature>
<feature type="domain" description="Tyrosinase copper-binding" evidence="5">
    <location>
        <begin position="255"/>
        <end position="266"/>
    </location>
</feature>
<proteinExistence type="predicted"/>
<feature type="region of interest" description="Disordered" evidence="3">
    <location>
        <begin position="29"/>
        <end position="52"/>
    </location>
</feature>
<reference evidence="6" key="1">
    <citation type="submission" date="2023-06" db="EMBL/GenBank/DDBJ databases">
        <title>Genome-scale phylogeny and comparative genomics of the fungal order Sordariales.</title>
        <authorList>
            <consortium name="Lawrence Berkeley National Laboratory"/>
            <person name="Hensen N."/>
            <person name="Bonometti L."/>
            <person name="Westerberg I."/>
            <person name="Brannstrom I.O."/>
            <person name="Guillou S."/>
            <person name="Cros-Aarteil S."/>
            <person name="Calhoun S."/>
            <person name="Haridas S."/>
            <person name="Kuo A."/>
            <person name="Mondo S."/>
            <person name="Pangilinan J."/>
            <person name="Riley R."/>
            <person name="Labutti K."/>
            <person name="Andreopoulos B."/>
            <person name="Lipzen A."/>
            <person name="Chen C."/>
            <person name="Yanf M."/>
            <person name="Daum C."/>
            <person name="Ng V."/>
            <person name="Clum A."/>
            <person name="Steindorff A."/>
            <person name="Ohm R."/>
            <person name="Martin F."/>
            <person name="Silar P."/>
            <person name="Natvig D."/>
            <person name="Lalanne C."/>
            <person name="Gautier V."/>
            <person name="Ament-Velasquez S.L."/>
            <person name="Kruys A."/>
            <person name="Hutchinson M.I."/>
            <person name="Powell A.J."/>
            <person name="Barry K."/>
            <person name="Miller A.N."/>
            <person name="Grigoriev I.V."/>
            <person name="Debuchy R."/>
            <person name="Gladieux P."/>
            <person name="Thoren M.H."/>
            <person name="Johannesson H."/>
        </authorList>
    </citation>
    <scope>NUCLEOTIDE SEQUENCE</scope>
    <source>
        <strain evidence="6">PSN4</strain>
    </source>
</reference>
<dbReference type="GO" id="GO:0016491">
    <property type="term" value="F:oxidoreductase activity"/>
    <property type="evidence" value="ECO:0007669"/>
    <property type="project" value="InterPro"/>
</dbReference>
<dbReference type="EMBL" id="MU839828">
    <property type="protein sequence ID" value="KAK1758958.1"/>
    <property type="molecule type" value="Genomic_DNA"/>
</dbReference>
<protein>
    <recommendedName>
        <fullName evidence="5">Tyrosinase copper-binding domain-containing protein</fullName>
    </recommendedName>
</protein>
<dbReference type="GO" id="GO:0046872">
    <property type="term" value="F:metal ion binding"/>
    <property type="evidence" value="ECO:0007669"/>
    <property type="project" value="UniProtKB-KW"/>
</dbReference>
<dbReference type="InterPro" id="IPR002227">
    <property type="entry name" value="Tyrosinase_Cu-bd"/>
</dbReference>
<evidence type="ECO:0000256" key="3">
    <source>
        <dbReference type="SAM" id="MobiDB-lite"/>
    </source>
</evidence>
<dbReference type="InterPro" id="IPR050316">
    <property type="entry name" value="Tyrosinase/Hemocyanin"/>
</dbReference>
<dbReference type="Gene3D" id="1.10.1280.10">
    <property type="entry name" value="Di-copper center containing domain from catechol oxidase"/>
    <property type="match status" value="1"/>
</dbReference>
<sequence>MVKLLQLGALGLALSGLSTAVALPADATAAGPPAPAPPAPAPPKPKPPTCKGLTKRQEWRNMKRPDQQAYIKAQRCVMTSPAKLPKLKALGAKTRWDELVMLHQVEALQIHSTGTFLPFHRYFLHVHQFLLGECGYKGGLPWWNEPLDAGNFINSPLLDPVNGFGGDGTGPGNCTNGPFAGLTVNIGPGFFNKPRCVNRKINDFFSPLTNQTYVDEALNQPDYASAWVAIYMGPHLFGHIALAMMDGNSITSPGDPLFFTHHGFVDKMWWDWQARNLSARLTDMNGPNAQSPDIGFLEFPGGIAEEAAEQGWGSPSPAMLAITPDPKKGDNGGTETTLNHVMSSLGIIPDATVRDVMDIQGGYLCYQYE</sequence>
<dbReference type="Proteomes" id="UP001239445">
    <property type="component" value="Unassembled WGS sequence"/>
</dbReference>
<evidence type="ECO:0000256" key="2">
    <source>
        <dbReference type="ARBA" id="ARBA00023008"/>
    </source>
</evidence>
<evidence type="ECO:0000259" key="5">
    <source>
        <dbReference type="PROSITE" id="PS00498"/>
    </source>
</evidence>
<dbReference type="InterPro" id="IPR008922">
    <property type="entry name" value="Di-copper_centre_dom_sf"/>
</dbReference>
<evidence type="ECO:0000256" key="1">
    <source>
        <dbReference type="ARBA" id="ARBA00022723"/>
    </source>
</evidence>
<organism evidence="6 7">
    <name type="scientific">Echria macrotheca</name>
    <dbReference type="NCBI Taxonomy" id="438768"/>
    <lineage>
        <taxon>Eukaryota</taxon>
        <taxon>Fungi</taxon>
        <taxon>Dikarya</taxon>
        <taxon>Ascomycota</taxon>
        <taxon>Pezizomycotina</taxon>
        <taxon>Sordariomycetes</taxon>
        <taxon>Sordariomycetidae</taxon>
        <taxon>Sordariales</taxon>
        <taxon>Schizotheciaceae</taxon>
        <taxon>Echria</taxon>
    </lineage>
</organism>
<evidence type="ECO:0000313" key="6">
    <source>
        <dbReference type="EMBL" id="KAK1758958.1"/>
    </source>
</evidence>
<keyword evidence="7" id="KW-1185">Reference proteome</keyword>
<comment type="caution">
    <text evidence="6">The sequence shown here is derived from an EMBL/GenBank/DDBJ whole genome shotgun (WGS) entry which is preliminary data.</text>
</comment>
<keyword evidence="4" id="KW-0732">Signal</keyword>
<dbReference type="AlphaFoldDB" id="A0AAJ0BKN3"/>
<evidence type="ECO:0000313" key="7">
    <source>
        <dbReference type="Proteomes" id="UP001239445"/>
    </source>
</evidence>
<dbReference type="PANTHER" id="PTHR11474:SF126">
    <property type="entry name" value="TYROSINASE-LIKE PROTEIN TYR-1-RELATED"/>
    <property type="match status" value="1"/>
</dbReference>
<dbReference type="Pfam" id="PF00264">
    <property type="entry name" value="Tyrosinase"/>
    <property type="match status" value="1"/>
</dbReference>
<dbReference type="SUPFAM" id="SSF48056">
    <property type="entry name" value="Di-copper centre-containing domain"/>
    <property type="match status" value="1"/>
</dbReference>
<feature type="signal peptide" evidence="4">
    <location>
        <begin position="1"/>
        <end position="20"/>
    </location>
</feature>